<dbReference type="EMBL" id="JACCFK010000001">
    <property type="protein sequence ID" value="NYI89883.1"/>
    <property type="molecule type" value="Genomic_DNA"/>
</dbReference>
<keyword evidence="2" id="KW-1185">Reference proteome</keyword>
<dbReference type="Proteomes" id="UP000549616">
    <property type="component" value="Unassembled WGS sequence"/>
</dbReference>
<name>A0A853B3Z1_9PSEU</name>
<accession>A0A853B3Z1</accession>
<organism evidence="1 2">
    <name type="scientific">Amycolatopsis endophytica</name>
    <dbReference type="NCBI Taxonomy" id="860233"/>
    <lineage>
        <taxon>Bacteria</taxon>
        <taxon>Bacillati</taxon>
        <taxon>Actinomycetota</taxon>
        <taxon>Actinomycetes</taxon>
        <taxon>Pseudonocardiales</taxon>
        <taxon>Pseudonocardiaceae</taxon>
        <taxon>Amycolatopsis</taxon>
    </lineage>
</organism>
<reference evidence="1 2" key="1">
    <citation type="submission" date="2020-07" db="EMBL/GenBank/DDBJ databases">
        <title>Sequencing the genomes of 1000 actinobacteria strains.</title>
        <authorList>
            <person name="Klenk H.-P."/>
        </authorList>
    </citation>
    <scope>NUCLEOTIDE SEQUENCE [LARGE SCALE GENOMIC DNA]</scope>
    <source>
        <strain evidence="1 2">DSM 104006</strain>
    </source>
</reference>
<gene>
    <name evidence="1" type="ORF">HNR02_003206</name>
</gene>
<evidence type="ECO:0000313" key="1">
    <source>
        <dbReference type="EMBL" id="NYI89883.1"/>
    </source>
</evidence>
<evidence type="ECO:0000313" key="2">
    <source>
        <dbReference type="Proteomes" id="UP000549616"/>
    </source>
</evidence>
<dbReference type="AlphaFoldDB" id="A0A853B3Z1"/>
<comment type="caution">
    <text evidence="1">The sequence shown here is derived from an EMBL/GenBank/DDBJ whole genome shotgun (WGS) entry which is preliminary data.</text>
</comment>
<proteinExistence type="predicted"/>
<sequence length="90" mass="9632">MNDTEIRTVTEAIVQTAHEMVISLDRENARTGGGEVTGEGALSGADLQDEIVAADGAGLDELCRDRRCGKEMHTARPRGTGCRRHGYSTS</sequence>
<protein>
    <submittedName>
        <fullName evidence="1">Uncharacterized protein</fullName>
    </submittedName>
</protein>